<organism evidence="2 3">
    <name type="scientific">Hydrogenibacillus schlegelii</name>
    <name type="common">Bacillus schlegelii</name>
    <dbReference type="NCBI Taxonomy" id="1484"/>
    <lineage>
        <taxon>Bacteria</taxon>
        <taxon>Bacillati</taxon>
        <taxon>Bacillota</taxon>
        <taxon>Bacilli</taxon>
        <taxon>Bacillales</taxon>
        <taxon>Bacillales Family X. Incertae Sedis</taxon>
        <taxon>Hydrogenibacillus</taxon>
    </lineage>
</organism>
<accession>A0A179ISX3</accession>
<dbReference type="InterPro" id="IPR036582">
    <property type="entry name" value="Mao_N_sf"/>
</dbReference>
<reference evidence="2 3" key="1">
    <citation type="submission" date="2015-09" db="EMBL/GenBank/DDBJ databases">
        <title>Draft genome sequence of Hydrogenibacillus schlegelii DSM 2000.</title>
        <authorList>
            <person name="Hemp J."/>
        </authorList>
    </citation>
    <scope>NUCLEOTIDE SEQUENCE [LARGE SCALE GENOMIC DNA]</scope>
    <source>
        <strain evidence="2 3">MA 48</strain>
    </source>
</reference>
<dbReference type="Pfam" id="PF07833">
    <property type="entry name" value="Cu_amine_oxidN1"/>
    <property type="match status" value="1"/>
</dbReference>
<dbReference type="InterPro" id="IPR012854">
    <property type="entry name" value="Cu_amine_oxidase-like_N"/>
</dbReference>
<evidence type="ECO:0000313" key="2">
    <source>
        <dbReference type="EMBL" id="OAR04952.1"/>
    </source>
</evidence>
<gene>
    <name evidence="2" type="ORF">SA87_10160</name>
</gene>
<feature type="domain" description="Copper amine oxidase-like N-terminal" evidence="1">
    <location>
        <begin position="443"/>
        <end position="552"/>
    </location>
</feature>
<dbReference type="AlphaFoldDB" id="A0A179ISX3"/>
<comment type="caution">
    <text evidence="2">The sequence shown here is derived from an EMBL/GenBank/DDBJ whole genome shotgun (WGS) entry which is preliminary data.</text>
</comment>
<dbReference type="Gene3D" id="3.30.457.10">
    <property type="entry name" value="Copper amine oxidase-like, N-terminal domain"/>
    <property type="match status" value="2"/>
</dbReference>
<sequence length="558" mass="59940">MVELAKFEAAQATVSVVSGSKSFGDNGVQLSDPVIFQISEPVPGVFKANDQIKISLPDGFTWNGVSLENVLLGPSTFSVSGDGSKDITIKITDPSTSSTGRYLFTVKAGIKVDSQVARKGDVVVAIGGAKPATLTIGRYGDYQVNVSGEPNDIWAARKVETGQLVGKLVLDELLPKSLIDGRTIKVTLPDGAQWDDSIAWYESFNFPASNKANLQFERYEKIGDDVRVAVFTVTSHASSDAGKTVIEIKQVKTKPSFNGPLTVEVSGTAGASGTATIANVKPIITVTVENKRDVVIGARNQVIGDIVVKENVAGALKGGKDLTLSSEILGNINSFVFDDAGKIEVRSGDIEFQPGHPDTTNDGTKWYANVKHASTTPSEFIIKNVAITLSRVTPEGDLKVKLGGPAAYDYTDTLSIYPARVITPADQTKTVSAKFTIDSMSYVVNGETKAMDVAPFIKDNRTFVPVKYVAEALGVKESDIIWNPYAKSVTIFKGDRVIQMKIGSKTLLVNGATIEMDTAPEIKDARTVLPIAWVAKALNVDYVWNDAERSVEFNYVAR</sequence>
<dbReference type="Proteomes" id="UP000243024">
    <property type="component" value="Unassembled WGS sequence"/>
</dbReference>
<protein>
    <recommendedName>
        <fullName evidence="1">Copper amine oxidase-like N-terminal domain-containing protein</fullName>
    </recommendedName>
</protein>
<dbReference type="STRING" id="1484.SA87_10160"/>
<keyword evidence="3" id="KW-1185">Reference proteome</keyword>
<evidence type="ECO:0000259" key="1">
    <source>
        <dbReference type="Pfam" id="PF07833"/>
    </source>
</evidence>
<evidence type="ECO:0000313" key="3">
    <source>
        <dbReference type="Proteomes" id="UP000243024"/>
    </source>
</evidence>
<dbReference type="EMBL" id="JXBB01000007">
    <property type="protein sequence ID" value="OAR04952.1"/>
    <property type="molecule type" value="Genomic_DNA"/>
</dbReference>
<dbReference type="SUPFAM" id="SSF55383">
    <property type="entry name" value="Copper amine oxidase, domain N"/>
    <property type="match status" value="2"/>
</dbReference>
<proteinExistence type="predicted"/>
<name>A0A179ISX3_HYDSH</name>